<feature type="transmembrane region" description="Helical" evidence="1">
    <location>
        <begin position="145"/>
        <end position="167"/>
    </location>
</feature>
<evidence type="ECO:0000313" key="2">
    <source>
        <dbReference type="EMBL" id="AUH62946.1"/>
    </source>
</evidence>
<feature type="transmembrane region" description="Helical" evidence="1">
    <location>
        <begin position="6"/>
        <end position="23"/>
    </location>
</feature>
<feature type="transmembrane region" description="Helical" evidence="1">
    <location>
        <begin position="111"/>
        <end position="133"/>
    </location>
</feature>
<keyword evidence="1" id="KW-1133">Transmembrane helix</keyword>
<sequence length="388" mass="43543">MTPIITVAYLSVLACAIFVLIRWPRLRVTGETPVGVFTLVALLFTAGLDMGLVMLPLGEFPIYEGDQAYAFTNALAVEFGMWGPLVWLMYFVATFYFVAIEPRLRLFEIPAVKWVYNLTVIATCSFTCYLFMINLPTYAPDLPQWAIWGLAIGVIAFSVVSSGNFAIMKWLAIVSTYGFGLLAFTTLAVVALAYSGTGIGSFFGNIGLLMDYFPNIARFTTPISDYHEFYLFWWFAWSIMIGQFVARFVGGLPVWQLAGAMVLLPAIPLGLWFCVLFVYHQNQIVIPGWLNWFMIGVGIVFVVNSLDSLIRLYAANLGWSREQLGDRVYYPLHFILQFLLVIAYFYTPFQIQWVGLVVAGLYGVIYALMLQRLDRLSGLQGTAVKAGE</sequence>
<keyword evidence="1" id="KW-0812">Transmembrane</keyword>
<feature type="transmembrane region" description="Helical" evidence="1">
    <location>
        <begin position="353"/>
        <end position="370"/>
    </location>
</feature>
<feature type="transmembrane region" description="Helical" evidence="1">
    <location>
        <begin position="257"/>
        <end position="280"/>
    </location>
</feature>
<dbReference type="OrthoDB" id="5596354at2"/>
<evidence type="ECO:0000256" key="1">
    <source>
        <dbReference type="SAM" id="Phobius"/>
    </source>
</evidence>
<dbReference type="Proteomes" id="UP000234530">
    <property type="component" value="Chromosome"/>
</dbReference>
<feature type="transmembrane region" description="Helical" evidence="1">
    <location>
        <begin position="75"/>
        <end position="99"/>
    </location>
</feature>
<protein>
    <submittedName>
        <fullName evidence="2">Choline transporter</fullName>
    </submittedName>
</protein>
<feature type="transmembrane region" description="Helical" evidence="1">
    <location>
        <begin position="328"/>
        <end position="347"/>
    </location>
</feature>
<name>A0A2H5EUG7_9RHOB</name>
<evidence type="ECO:0000313" key="3">
    <source>
        <dbReference type="Proteomes" id="UP000234530"/>
    </source>
</evidence>
<proteinExistence type="predicted"/>
<dbReference type="KEGG" id="pzh:CX676_01170"/>
<dbReference type="AlphaFoldDB" id="A0A2H5EUG7"/>
<feature type="transmembrane region" description="Helical" evidence="1">
    <location>
        <begin position="179"/>
        <end position="210"/>
    </location>
</feature>
<keyword evidence="1" id="KW-0472">Membrane</keyword>
<dbReference type="RefSeq" id="WP_101750988.1">
    <property type="nucleotide sequence ID" value="NZ_CP025430.1"/>
</dbReference>
<dbReference type="EMBL" id="CP025430">
    <property type="protein sequence ID" value="AUH62946.1"/>
    <property type="molecule type" value="Genomic_DNA"/>
</dbReference>
<feature type="transmembrane region" description="Helical" evidence="1">
    <location>
        <begin position="35"/>
        <end position="55"/>
    </location>
</feature>
<feature type="transmembrane region" description="Helical" evidence="1">
    <location>
        <begin position="286"/>
        <end position="307"/>
    </location>
</feature>
<reference evidence="2 3" key="1">
    <citation type="journal article" date="2013" name="Antonie Van Leeuwenhoek">
        <title>Paracoccus zhejiangensis sp. nov., isolated from activated sludge in wastewater-treatment system.</title>
        <authorList>
            <person name="Wu Z.G."/>
            <person name="Zhang D.F."/>
            <person name="Liu Y.L."/>
            <person name="Wang F."/>
            <person name="Jiang X."/>
            <person name="Li C."/>
            <person name="Li S.P."/>
            <person name="Hong Q."/>
            <person name="Li W.J."/>
        </authorList>
    </citation>
    <scope>NUCLEOTIDE SEQUENCE [LARGE SCALE GENOMIC DNA]</scope>
    <source>
        <strain evidence="2 3">J6</strain>
    </source>
</reference>
<feature type="transmembrane region" description="Helical" evidence="1">
    <location>
        <begin position="230"/>
        <end position="250"/>
    </location>
</feature>
<organism evidence="2 3">
    <name type="scientific">Paracoccus zhejiangensis</name>
    <dbReference type="NCBI Taxonomy" id="1077935"/>
    <lineage>
        <taxon>Bacteria</taxon>
        <taxon>Pseudomonadati</taxon>
        <taxon>Pseudomonadota</taxon>
        <taxon>Alphaproteobacteria</taxon>
        <taxon>Rhodobacterales</taxon>
        <taxon>Paracoccaceae</taxon>
        <taxon>Paracoccus</taxon>
    </lineage>
</organism>
<gene>
    <name evidence="2" type="ORF">CX676_01170</name>
</gene>
<accession>A0A2H5EUG7</accession>
<keyword evidence="3" id="KW-1185">Reference proteome</keyword>